<evidence type="ECO:0000256" key="4">
    <source>
        <dbReference type="ARBA" id="ARBA00023136"/>
    </source>
</evidence>
<feature type="transmembrane region" description="Helical" evidence="5">
    <location>
        <begin position="143"/>
        <end position="163"/>
    </location>
</feature>
<feature type="transmembrane region" description="Helical" evidence="5">
    <location>
        <begin position="271"/>
        <end position="290"/>
    </location>
</feature>
<sequence>MKFVSGVIRLSRYQEVAASVAVLSALGMFLVHSNALGEITAPTFLLVVLGNFLATTFAFMINDVEDAEDDARDPKKAKRNPISAGMLTHVQGTVVSVAVALTAMLIYTLLGPMPAVIGASVLLTGFLYSWRKVRLKGMPFIDMISHGYFLGSGALLISFLSFTEFHTEVLPAFLAVFLISLGGDLFNEIRDYESDRKAQLKNSVSIIGLRASIALRYIVTAVGLVLAVWIGVSNADALNIHVTVAGIVIIVALAGWLHFVAKRDVLDYDNALFYNTLLGTTFAVLVISTYT</sequence>
<dbReference type="InterPro" id="IPR050475">
    <property type="entry name" value="Prenyltransferase_related"/>
</dbReference>
<dbReference type="Pfam" id="PF01040">
    <property type="entry name" value="UbiA"/>
    <property type="match status" value="1"/>
</dbReference>
<comment type="caution">
    <text evidence="6">The sequence shown here is derived from an EMBL/GenBank/DDBJ whole genome shotgun (WGS) entry which is preliminary data.</text>
</comment>
<reference evidence="6 7" key="1">
    <citation type="submission" date="2015-02" db="EMBL/GenBank/DDBJ databases">
        <title>Improved understanding of the partial-nitritation anammox process through 23 genomes representing the majority of the microbial community.</title>
        <authorList>
            <person name="Speth D.R."/>
            <person name="In T Zandt M."/>
            <person name="Guerrero Cruz S."/>
            <person name="Jetten M.S."/>
            <person name="Dutilh B.E."/>
        </authorList>
    </citation>
    <scope>NUCLEOTIDE SEQUENCE [LARGE SCALE GENOMIC DNA]</scope>
    <source>
        <strain evidence="6">OLB20</strain>
    </source>
</reference>
<keyword evidence="2 5" id="KW-0812">Transmembrane</keyword>
<dbReference type="InterPro" id="IPR000537">
    <property type="entry name" value="UbiA_prenyltransferase"/>
</dbReference>
<comment type="subcellular location">
    <subcellularLocation>
        <location evidence="1">Membrane</location>
        <topology evidence="1">Multi-pass membrane protein</topology>
    </subcellularLocation>
</comment>
<evidence type="ECO:0000313" key="7">
    <source>
        <dbReference type="Proteomes" id="UP000070457"/>
    </source>
</evidence>
<evidence type="ECO:0000256" key="2">
    <source>
        <dbReference type="ARBA" id="ARBA00022692"/>
    </source>
</evidence>
<dbReference type="PANTHER" id="PTHR42723:SF1">
    <property type="entry name" value="CHLOROPHYLL SYNTHASE, CHLOROPLASTIC"/>
    <property type="match status" value="1"/>
</dbReference>
<keyword evidence="6" id="KW-0808">Transferase</keyword>
<dbReference type="Gene3D" id="1.20.120.1780">
    <property type="entry name" value="UbiA prenyltransferase"/>
    <property type="match status" value="1"/>
</dbReference>
<name>A0A136M081_9BACT</name>
<proteinExistence type="predicted"/>
<feature type="transmembrane region" description="Helical" evidence="5">
    <location>
        <begin position="169"/>
        <end position="186"/>
    </location>
</feature>
<evidence type="ECO:0000256" key="3">
    <source>
        <dbReference type="ARBA" id="ARBA00022989"/>
    </source>
</evidence>
<evidence type="ECO:0000313" key="6">
    <source>
        <dbReference type="EMBL" id="KXK27320.1"/>
    </source>
</evidence>
<dbReference type="STRING" id="1617426.TR69_WS6001000195"/>
<dbReference type="PANTHER" id="PTHR42723">
    <property type="entry name" value="CHLOROPHYLL SYNTHASE"/>
    <property type="match status" value="1"/>
</dbReference>
<gene>
    <name evidence="6" type="primary">ubiA</name>
    <name evidence="6" type="ORF">TR69_WS6001000195</name>
</gene>
<feature type="transmembrane region" description="Helical" evidence="5">
    <location>
        <begin position="12"/>
        <end position="31"/>
    </location>
</feature>
<dbReference type="GO" id="GO:0016020">
    <property type="term" value="C:membrane"/>
    <property type="evidence" value="ECO:0007669"/>
    <property type="project" value="UniProtKB-SubCell"/>
</dbReference>
<dbReference type="AlphaFoldDB" id="A0A136M081"/>
<feature type="transmembrane region" description="Helical" evidence="5">
    <location>
        <begin position="43"/>
        <end position="61"/>
    </location>
</feature>
<feature type="transmembrane region" description="Helical" evidence="5">
    <location>
        <begin position="207"/>
        <end position="232"/>
    </location>
</feature>
<protein>
    <submittedName>
        <fullName evidence="6">4-hydroxybenzoate octaprenyltransferase</fullName>
    </submittedName>
</protein>
<evidence type="ECO:0000256" key="5">
    <source>
        <dbReference type="SAM" id="Phobius"/>
    </source>
</evidence>
<organism evidence="6 7">
    <name type="scientific">candidate division WS6 bacterium OLB20</name>
    <dbReference type="NCBI Taxonomy" id="1617426"/>
    <lineage>
        <taxon>Bacteria</taxon>
        <taxon>Candidatus Dojkabacteria</taxon>
    </lineage>
</organism>
<dbReference type="Gene3D" id="1.10.357.140">
    <property type="entry name" value="UbiA prenyltransferase"/>
    <property type="match status" value="1"/>
</dbReference>
<dbReference type="Proteomes" id="UP000070457">
    <property type="component" value="Unassembled WGS sequence"/>
</dbReference>
<feature type="transmembrane region" description="Helical" evidence="5">
    <location>
        <begin position="238"/>
        <end position="259"/>
    </location>
</feature>
<evidence type="ECO:0000256" key="1">
    <source>
        <dbReference type="ARBA" id="ARBA00004141"/>
    </source>
</evidence>
<keyword evidence="4 5" id="KW-0472">Membrane</keyword>
<feature type="transmembrane region" description="Helical" evidence="5">
    <location>
        <begin position="113"/>
        <end position="131"/>
    </location>
</feature>
<dbReference type="EMBL" id="JYNZ01000002">
    <property type="protein sequence ID" value="KXK27320.1"/>
    <property type="molecule type" value="Genomic_DNA"/>
</dbReference>
<accession>A0A136M081</accession>
<dbReference type="InterPro" id="IPR044878">
    <property type="entry name" value="UbiA_sf"/>
</dbReference>
<keyword evidence="3 5" id="KW-1133">Transmembrane helix</keyword>
<dbReference type="GO" id="GO:0016765">
    <property type="term" value="F:transferase activity, transferring alkyl or aryl (other than methyl) groups"/>
    <property type="evidence" value="ECO:0007669"/>
    <property type="project" value="InterPro"/>
</dbReference>
<feature type="transmembrane region" description="Helical" evidence="5">
    <location>
        <begin position="82"/>
        <end position="107"/>
    </location>
</feature>